<dbReference type="Gene3D" id="1.10.10.10">
    <property type="entry name" value="Winged helix-like DNA-binding domain superfamily/Winged helix DNA-binding domain"/>
    <property type="match status" value="1"/>
</dbReference>
<name>A0A8J6TM84_9BACT</name>
<dbReference type="AlphaFoldDB" id="A0A8J6TM84"/>
<dbReference type="Proteomes" id="UP000603434">
    <property type="component" value="Unassembled WGS sequence"/>
</dbReference>
<proteinExistence type="predicted"/>
<evidence type="ECO:0000313" key="1">
    <source>
        <dbReference type="EMBL" id="MBC8361131.1"/>
    </source>
</evidence>
<reference evidence="1 2" key="1">
    <citation type="submission" date="2020-08" db="EMBL/GenBank/DDBJ databases">
        <title>Bridging the membrane lipid divide: bacteria of the FCB group superphylum have the potential to synthesize archaeal ether lipids.</title>
        <authorList>
            <person name="Villanueva L."/>
            <person name="Von Meijenfeldt F.A.B."/>
            <person name="Westbye A.B."/>
            <person name="Yadav S."/>
            <person name="Hopmans E.C."/>
            <person name="Dutilh B.E."/>
            <person name="Sinninghe Damste J.S."/>
        </authorList>
    </citation>
    <scope>NUCLEOTIDE SEQUENCE [LARGE SCALE GENOMIC DNA]</scope>
    <source>
        <strain evidence="1">NIOZ-UU30</strain>
    </source>
</reference>
<dbReference type="InterPro" id="IPR007367">
    <property type="entry name" value="DUF433"/>
</dbReference>
<gene>
    <name evidence="1" type="ORF">H8E23_07015</name>
</gene>
<organism evidence="1 2">
    <name type="scientific">Candidatus Desulfatibia profunda</name>
    <dbReference type="NCBI Taxonomy" id="2841695"/>
    <lineage>
        <taxon>Bacteria</taxon>
        <taxon>Pseudomonadati</taxon>
        <taxon>Thermodesulfobacteriota</taxon>
        <taxon>Desulfobacteria</taxon>
        <taxon>Desulfobacterales</taxon>
        <taxon>Desulfobacterales incertae sedis</taxon>
        <taxon>Candidatus Desulfatibia</taxon>
    </lineage>
</organism>
<dbReference type="PANTHER" id="PTHR34849:SF3">
    <property type="entry name" value="SSR2962 PROTEIN"/>
    <property type="match status" value="1"/>
</dbReference>
<sequence length="78" mass="8652">MISLTRITFDPNIMGGKPCIRGMRVTVGMIVGLIASGHTKEEILKLYPYLEAEDIADALAYATWRVEEIDVPLVQEST</sequence>
<accession>A0A8J6TM84</accession>
<comment type="caution">
    <text evidence="1">The sequence shown here is derived from an EMBL/GenBank/DDBJ whole genome shotgun (WGS) entry which is preliminary data.</text>
</comment>
<protein>
    <submittedName>
        <fullName evidence="1">DUF433 domain-containing protein</fullName>
    </submittedName>
</protein>
<dbReference type="InterPro" id="IPR036388">
    <property type="entry name" value="WH-like_DNA-bd_sf"/>
</dbReference>
<dbReference type="EMBL" id="JACNJH010000123">
    <property type="protein sequence ID" value="MBC8361131.1"/>
    <property type="molecule type" value="Genomic_DNA"/>
</dbReference>
<dbReference type="InterPro" id="IPR009057">
    <property type="entry name" value="Homeodomain-like_sf"/>
</dbReference>
<dbReference type="PANTHER" id="PTHR34849">
    <property type="entry name" value="SSL5025 PROTEIN"/>
    <property type="match status" value="1"/>
</dbReference>
<evidence type="ECO:0000313" key="2">
    <source>
        <dbReference type="Proteomes" id="UP000603434"/>
    </source>
</evidence>
<dbReference type="SUPFAM" id="SSF46689">
    <property type="entry name" value="Homeodomain-like"/>
    <property type="match status" value="1"/>
</dbReference>
<dbReference type="Pfam" id="PF04255">
    <property type="entry name" value="DUF433"/>
    <property type="match status" value="1"/>
</dbReference>